<evidence type="ECO:0000313" key="3">
    <source>
        <dbReference type="EMBL" id="TFZ39647.1"/>
    </source>
</evidence>
<dbReference type="CDD" id="cd11529">
    <property type="entry name" value="NTP-PPase_MazG_Cterm"/>
    <property type="match status" value="1"/>
</dbReference>
<dbReference type="NCBIfam" id="TIGR00444">
    <property type="entry name" value="mazG"/>
    <property type="match status" value="1"/>
</dbReference>
<dbReference type="RefSeq" id="WP_135271415.1">
    <property type="nucleotide sequence ID" value="NZ_SRIB01000010.1"/>
</dbReference>
<dbReference type="PIRSF" id="PIRSF002845">
    <property type="entry name" value="Ttrprl_mtas_MazG"/>
    <property type="match status" value="1"/>
</dbReference>
<dbReference type="Pfam" id="PF00590">
    <property type="entry name" value="TP_methylase"/>
    <property type="match status" value="1"/>
</dbReference>
<dbReference type="InterPro" id="IPR035013">
    <property type="entry name" value="YabN_N"/>
</dbReference>
<dbReference type="InterPro" id="IPR035996">
    <property type="entry name" value="4pyrrol_Methylase_sf"/>
</dbReference>
<dbReference type="FunFam" id="1.10.287.1080:FF:000001">
    <property type="entry name" value="Nucleoside triphosphate pyrophosphohydrolase"/>
    <property type="match status" value="1"/>
</dbReference>
<dbReference type="PANTHER" id="PTHR30522">
    <property type="entry name" value="NUCLEOSIDE TRIPHOSPHATE PYROPHOSPHOHYDROLASE"/>
    <property type="match status" value="1"/>
</dbReference>
<keyword evidence="3" id="KW-0378">Hydrolase</keyword>
<dbReference type="GO" id="GO:0008168">
    <property type="term" value="F:methyltransferase activity"/>
    <property type="evidence" value="ECO:0007669"/>
    <property type="project" value="InterPro"/>
</dbReference>
<dbReference type="GO" id="GO:0046047">
    <property type="term" value="P:TTP catabolic process"/>
    <property type="evidence" value="ECO:0007669"/>
    <property type="project" value="TreeGrafter"/>
</dbReference>
<dbReference type="EC" id="3.6.1.9" evidence="3"/>
<dbReference type="PANTHER" id="PTHR30522:SF0">
    <property type="entry name" value="NUCLEOSIDE TRIPHOSPHATE PYROPHOSPHOHYDROLASE"/>
    <property type="match status" value="1"/>
</dbReference>
<keyword evidence="4" id="KW-1185">Reference proteome</keyword>
<dbReference type="FunFam" id="1.10.287.1080:FF:000003">
    <property type="entry name" value="Nucleoside triphosphate pyrophosphohydrolase"/>
    <property type="match status" value="1"/>
</dbReference>
<dbReference type="CDD" id="cd11528">
    <property type="entry name" value="NTP-PPase_MazG_Nterm"/>
    <property type="match status" value="1"/>
</dbReference>
<dbReference type="Gene3D" id="3.40.1010.10">
    <property type="entry name" value="Cobalt-precorrin-4 Transmethylase, Domain 1"/>
    <property type="match status" value="1"/>
</dbReference>
<dbReference type="GO" id="GO:0046076">
    <property type="term" value="P:dTTP catabolic process"/>
    <property type="evidence" value="ECO:0007669"/>
    <property type="project" value="TreeGrafter"/>
</dbReference>
<feature type="domain" description="NTP pyrophosphohydrolase MazG-like" evidence="2">
    <location>
        <begin position="256"/>
        <end position="329"/>
    </location>
</feature>
<dbReference type="InterPro" id="IPR048011">
    <property type="entry name" value="NTP-PPase_MazG-like_C"/>
</dbReference>
<dbReference type="InterPro" id="IPR014777">
    <property type="entry name" value="4pyrrole_Mease_sub1"/>
</dbReference>
<dbReference type="EMBL" id="SRIB01000010">
    <property type="protein sequence ID" value="TFZ39647.1"/>
    <property type="molecule type" value="Genomic_DNA"/>
</dbReference>
<organism evidence="3 4">
    <name type="scientific">Soehngenia longivitae</name>
    <dbReference type="NCBI Taxonomy" id="2562294"/>
    <lineage>
        <taxon>Bacteria</taxon>
        <taxon>Bacillati</taxon>
        <taxon>Bacillota</taxon>
        <taxon>Tissierellia</taxon>
        <taxon>Tissierellales</taxon>
        <taxon>Tissierellaceae</taxon>
        <taxon>Soehngenia</taxon>
    </lineage>
</organism>
<dbReference type="GO" id="GO:0046081">
    <property type="term" value="P:dUTP catabolic process"/>
    <property type="evidence" value="ECO:0007669"/>
    <property type="project" value="TreeGrafter"/>
</dbReference>
<proteinExistence type="predicted"/>
<dbReference type="GO" id="GO:0046061">
    <property type="term" value="P:dATP catabolic process"/>
    <property type="evidence" value="ECO:0007669"/>
    <property type="project" value="TreeGrafter"/>
</dbReference>
<dbReference type="InterPro" id="IPR011551">
    <property type="entry name" value="NTP_PyrPHydrolase_MazG"/>
</dbReference>
<evidence type="ECO:0000313" key="4">
    <source>
        <dbReference type="Proteomes" id="UP000298381"/>
    </source>
</evidence>
<dbReference type="Pfam" id="PF03819">
    <property type="entry name" value="MazG"/>
    <property type="match status" value="2"/>
</dbReference>
<dbReference type="Proteomes" id="UP000298381">
    <property type="component" value="Unassembled WGS sequence"/>
</dbReference>
<dbReference type="CDD" id="cd11723">
    <property type="entry name" value="YabN_N_like"/>
    <property type="match status" value="1"/>
</dbReference>
<protein>
    <submittedName>
        <fullName evidence="3">Nucleoside triphosphate pyrophosphohydrolase</fullName>
        <ecNumber evidence="3">3.6.1.9</ecNumber>
    </submittedName>
</protein>
<dbReference type="GO" id="GO:0047429">
    <property type="term" value="F:nucleoside triphosphate diphosphatase activity"/>
    <property type="evidence" value="ECO:0007669"/>
    <property type="project" value="UniProtKB-EC"/>
</dbReference>
<feature type="domain" description="NTP pyrophosphohydrolase MazG-like" evidence="2">
    <location>
        <begin position="395"/>
        <end position="454"/>
    </location>
</feature>
<name>A0A4Z0D282_9FIRM</name>
<dbReference type="SUPFAM" id="SSF101386">
    <property type="entry name" value="all-alpha NTP pyrophosphatases"/>
    <property type="match status" value="2"/>
</dbReference>
<dbReference type="GO" id="GO:0006950">
    <property type="term" value="P:response to stress"/>
    <property type="evidence" value="ECO:0007669"/>
    <property type="project" value="UniProtKB-ARBA"/>
</dbReference>
<sequence>MKKINIIGLGSGKIDSLTLGAVEKIQKGHKNILRTINHPTIEYFYDKKIPFKSMDYIYESELSFEKVYEKIVDILFNELEFDDEINYIVPGHPMVAEKTVSYLLEKAPKENVEIEIVPSESFIEPILIALKIDPIDGMKIIDAIEIKSTQLDVNSNLIICQLYNKRIASEVKLVLSEVYGDEYEVILVHFAGVKDKEIIEKIKVMDIDKSKNIGALTTLAVSKINKDEISIYDFNDVVDIVKILRSENGCPWDRAQDHFTLRENLIEEAYEVVEAIEEENFNHLAEELGDLMLQVLLHTQIASENGYFNLIDVTTNLASKLITRHPHVFSKKMLVNPDKVVYNWNMIKYSSRSINTLSGRMENIPKLPSLIRSKKVQKLASEVGFDWDNIDGPIKKVIEEYDEVLELIEDGEKDSLHYEEELGDLLFSIVNLARFLKVDPEIALHRATDKFINRFRVVEELTQEKGRKLLEMSIEELDELWEQAKSRLNDTTK</sequence>
<dbReference type="InterPro" id="IPR048015">
    <property type="entry name" value="NTP-PPase_MazG-like_N"/>
</dbReference>
<gene>
    <name evidence="3" type="primary">mazG</name>
    <name evidence="3" type="ORF">E4100_07455</name>
</gene>
<reference evidence="3 4" key="1">
    <citation type="submission" date="2019-03" db="EMBL/GenBank/DDBJ databases">
        <title>Draft genome sequence data and analysis of a Fermenting Bacterium, Soehngenia longevitae strain 1933PT, isolated from petroleum reservoir in Azerbaijan.</title>
        <authorList>
            <person name="Grouzdev D.S."/>
            <person name="Bidzhieva S.K."/>
            <person name="Sokolova D.S."/>
            <person name="Tourova T.P."/>
            <person name="Poltaraus A.B."/>
            <person name="Nazina T.N."/>
        </authorList>
    </citation>
    <scope>NUCLEOTIDE SEQUENCE [LARGE SCALE GENOMIC DNA]</scope>
    <source>
        <strain evidence="3 4">1933P</strain>
    </source>
</reference>
<dbReference type="NCBIfam" id="NF007113">
    <property type="entry name" value="PRK09562.1"/>
    <property type="match status" value="1"/>
</dbReference>
<evidence type="ECO:0000259" key="1">
    <source>
        <dbReference type="Pfam" id="PF00590"/>
    </source>
</evidence>
<accession>A0A4Z0D282</accession>
<dbReference type="InterPro" id="IPR024180">
    <property type="entry name" value="Tetrapyrrole_Mease/MazG_pred"/>
</dbReference>
<dbReference type="SUPFAM" id="SSF53790">
    <property type="entry name" value="Tetrapyrrole methylase"/>
    <property type="match status" value="1"/>
</dbReference>
<feature type="domain" description="Tetrapyrrole methylase" evidence="1">
    <location>
        <begin position="3"/>
        <end position="199"/>
    </location>
</feature>
<dbReference type="AlphaFoldDB" id="A0A4Z0D282"/>
<dbReference type="InterPro" id="IPR004518">
    <property type="entry name" value="MazG-like_dom"/>
</dbReference>
<evidence type="ECO:0000259" key="2">
    <source>
        <dbReference type="Pfam" id="PF03819"/>
    </source>
</evidence>
<comment type="caution">
    <text evidence="3">The sequence shown here is derived from an EMBL/GenBank/DDBJ whole genome shotgun (WGS) entry which is preliminary data.</text>
</comment>
<dbReference type="GO" id="GO:0046052">
    <property type="term" value="P:UTP catabolic process"/>
    <property type="evidence" value="ECO:0007669"/>
    <property type="project" value="TreeGrafter"/>
</dbReference>
<dbReference type="Gene3D" id="1.10.287.1080">
    <property type="entry name" value="MazG-like"/>
    <property type="match status" value="2"/>
</dbReference>
<dbReference type="InterPro" id="IPR000878">
    <property type="entry name" value="4pyrrol_Mease"/>
</dbReference>
<dbReference type="OrthoDB" id="9808939at2"/>
<dbReference type="GO" id="GO:0006203">
    <property type="term" value="P:dGTP catabolic process"/>
    <property type="evidence" value="ECO:0007669"/>
    <property type="project" value="TreeGrafter"/>
</dbReference>